<evidence type="ECO:0000313" key="7">
    <source>
        <dbReference type="EMBL" id="WIA23346.1"/>
    </source>
</evidence>
<dbReference type="Gene3D" id="3.40.830.10">
    <property type="entry name" value="LigB-like"/>
    <property type="match status" value="1"/>
</dbReference>
<keyword evidence="4" id="KW-0862">Zinc</keyword>
<proteinExistence type="inferred from homology"/>
<dbReference type="PANTHER" id="PTHR30096:SF0">
    <property type="entry name" value="4,5-DOPA DIOXYGENASE EXTRADIOL-LIKE PROTEIN"/>
    <property type="match status" value="1"/>
</dbReference>
<dbReference type="PIRSF" id="PIRSF006157">
    <property type="entry name" value="Doxgns_DODA"/>
    <property type="match status" value="1"/>
</dbReference>
<comment type="cofactor">
    <cofactor evidence="1">
        <name>Zn(2+)</name>
        <dbReference type="ChEBI" id="CHEBI:29105"/>
    </cofactor>
</comment>
<protein>
    <recommendedName>
        <fullName evidence="6">Extradiol ring-cleavage dioxygenase class III enzyme subunit B domain-containing protein</fullName>
    </recommendedName>
</protein>
<evidence type="ECO:0000256" key="5">
    <source>
        <dbReference type="ARBA" id="ARBA00023002"/>
    </source>
</evidence>
<name>A0ABY8USM3_TETOB</name>
<dbReference type="EMBL" id="CP126223">
    <property type="protein sequence ID" value="WIA23346.1"/>
    <property type="molecule type" value="Genomic_DNA"/>
</dbReference>
<keyword evidence="5" id="KW-0560">Oxidoreductase</keyword>
<accession>A0ABY8USM3</accession>
<evidence type="ECO:0000256" key="3">
    <source>
        <dbReference type="ARBA" id="ARBA00022723"/>
    </source>
</evidence>
<dbReference type="Proteomes" id="UP001244341">
    <property type="component" value="Chromosome 16b"/>
</dbReference>
<keyword evidence="8" id="KW-1185">Reference proteome</keyword>
<evidence type="ECO:0000313" key="8">
    <source>
        <dbReference type="Proteomes" id="UP001244341"/>
    </source>
</evidence>
<dbReference type="InterPro" id="IPR014436">
    <property type="entry name" value="Extradiol_dOase_DODA"/>
</dbReference>
<dbReference type="SUPFAM" id="SSF53213">
    <property type="entry name" value="LigB-like"/>
    <property type="match status" value="1"/>
</dbReference>
<comment type="similarity">
    <text evidence="2">Belongs to the DODA-type extradiol aromatic ring-opening dioxygenase family.</text>
</comment>
<evidence type="ECO:0000259" key="6">
    <source>
        <dbReference type="Pfam" id="PF02900"/>
    </source>
</evidence>
<feature type="domain" description="Extradiol ring-cleavage dioxygenase class III enzyme subunit B" evidence="6">
    <location>
        <begin position="23"/>
        <end position="248"/>
    </location>
</feature>
<organism evidence="7 8">
    <name type="scientific">Tetradesmus obliquus</name>
    <name type="common">Green alga</name>
    <name type="synonym">Acutodesmus obliquus</name>
    <dbReference type="NCBI Taxonomy" id="3088"/>
    <lineage>
        <taxon>Eukaryota</taxon>
        <taxon>Viridiplantae</taxon>
        <taxon>Chlorophyta</taxon>
        <taxon>core chlorophytes</taxon>
        <taxon>Chlorophyceae</taxon>
        <taxon>CS clade</taxon>
        <taxon>Sphaeropleales</taxon>
        <taxon>Scenedesmaceae</taxon>
        <taxon>Tetradesmus</taxon>
    </lineage>
</organism>
<evidence type="ECO:0000256" key="2">
    <source>
        <dbReference type="ARBA" id="ARBA00007581"/>
    </source>
</evidence>
<dbReference type="InterPro" id="IPR004183">
    <property type="entry name" value="Xdiol_dOase_suB"/>
</dbReference>
<evidence type="ECO:0000256" key="4">
    <source>
        <dbReference type="ARBA" id="ARBA00022833"/>
    </source>
</evidence>
<sequence>MLPTLFIPHGGGPLPILNYPCHTSMVGFLSKAARHVPQKPKGILLVSAHWEEEHPQLTSSTNPGLLYDYYGFPPETYSLQYPAPGDPQLAQQAAELLKGAGFKASLNPDRALDHGAFIPLKLMYPDADIPVVQLSLKHSLDPEEHYAMGEALAPLRSQGVLLLGSGMTFHSMSTLGRGMGQAPIPGQDRSKLPGQDFNTWLLDAVVQPPAQRRQLLSKWAAAPGARAAHPREEHLIPLMVVAGAASSSGSSSSSSGGEDAVGHVVWDGECMGAAVSAVGFGRLADEGKST</sequence>
<dbReference type="Pfam" id="PF02900">
    <property type="entry name" value="LigB"/>
    <property type="match status" value="1"/>
</dbReference>
<keyword evidence="3" id="KW-0479">Metal-binding</keyword>
<gene>
    <name evidence="7" type="ORF">OEZ85_000109</name>
</gene>
<evidence type="ECO:0000256" key="1">
    <source>
        <dbReference type="ARBA" id="ARBA00001947"/>
    </source>
</evidence>
<dbReference type="CDD" id="cd07363">
    <property type="entry name" value="45_DOPA_Dioxygenase"/>
    <property type="match status" value="1"/>
</dbReference>
<reference evidence="7 8" key="1">
    <citation type="submission" date="2023-05" db="EMBL/GenBank/DDBJ databases">
        <title>A 100% complete, gapless, phased diploid assembly of the Scenedesmus obliquus UTEX 3031 genome.</title>
        <authorList>
            <person name="Biondi T.C."/>
            <person name="Hanschen E.R."/>
            <person name="Kwon T."/>
            <person name="Eng W."/>
            <person name="Kruse C.P.S."/>
            <person name="Koehler S.I."/>
            <person name="Kunde Y."/>
            <person name="Gleasner C.D."/>
            <person name="You Mak K.T."/>
            <person name="Polle J."/>
            <person name="Hovde B.T."/>
            <person name="Starkenburg S.R."/>
        </authorList>
    </citation>
    <scope>NUCLEOTIDE SEQUENCE [LARGE SCALE GENOMIC DNA]</scope>
    <source>
        <strain evidence="7 8">DOE0152z</strain>
    </source>
</reference>
<dbReference type="PANTHER" id="PTHR30096">
    <property type="entry name" value="4,5-DOPA DIOXYGENASE EXTRADIOL-LIKE PROTEIN"/>
    <property type="match status" value="1"/>
</dbReference>